<evidence type="ECO:0000313" key="5">
    <source>
        <dbReference type="Proteomes" id="UP000035088"/>
    </source>
</evidence>
<evidence type="ECO:0000256" key="1">
    <source>
        <dbReference type="ARBA" id="ARBA00006484"/>
    </source>
</evidence>
<dbReference type="NCBIfam" id="TIGR03971">
    <property type="entry name" value="SDR_subfam_1"/>
    <property type="match status" value="1"/>
</dbReference>
<accession>G7GYM0</accession>
<protein>
    <submittedName>
        <fullName evidence="4">Oxidoreductase</fullName>
    </submittedName>
</protein>
<reference evidence="4 5" key="1">
    <citation type="submission" date="2011-11" db="EMBL/GenBank/DDBJ databases">
        <title>Whole genome shotgun sequence of Gordonia araii NBRC 100433.</title>
        <authorList>
            <person name="Yoshida Y."/>
            <person name="Hosoyama A."/>
            <person name="Tsuchikane K."/>
            <person name="Katsumata H."/>
            <person name="Yamazaki S."/>
            <person name="Fujita N."/>
        </authorList>
    </citation>
    <scope>NUCLEOTIDE SEQUENCE [LARGE SCALE GENOMIC DNA]</scope>
    <source>
        <strain evidence="4 5">NBRC 100433</strain>
    </source>
</reference>
<dbReference type="RefSeq" id="WP_007320772.1">
    <property type="nucleotide sequence ID" value="NZ_BAEE01000015.1"/>
</dbReference>
<comment type="similarity">
    <text evidence="1">Belongs to the short-chain dehydrogenases/reductases (SDR) family.</text>
</comment>
<evidence type="ECO:0000256" key="3">
    <source>
        <dbReference type="ARBA" id="ARBA00023027"/>
    </source>
</evidence>
<dbReference type="PANTHER" id="PTHR43008">
    <property type="entry name" value="BENZIL REDUCTASE"/>
    <property type="match status" value="1"/>
</dbReference>
<dbReference type="InterPro" id="IPR002347">
    <property type="entry name" value="SDR_fam"/>
</dbReference>
<organism evidence="4 5">
    <name type="scientific">Gordonia araii NBRC 100433</name>
    <dbReference type="NCBI Taxonomy" id="1073574"/>
    <lineage>
        <taxon>Bacteria</taxon>
        <taxon>Bacillati</taxon>
        <taxon>Actinomycetota</taxon>
        <taxon>Actinomycetes</taxon>
        <taxon>Mycobacteriales</taxon>
        <taxon>Gordoniaceae</taxon>
        <taxon>Gordonia</taxon>
    </lineage>
</organism>
<dbReference type="InterPro" id="IPR036291">
    <property type="entry name" value="NAD(P)-bd_dom_sf"/>
</dbReference>
<dbReference type="FunFam" id="3.40.50.720:FF:000084">
    <property type="entry name" value="Short-chain dehydrogenase reductase"/>
    <property type="match status" value="1"/>
</dbReference>
<dbReference type="Gene3D" id="3.40.50.720">
    <property type="entry name" value="NAD(P)-binding Rossmann-like Domain"/>
    <property type="match status" value="1"/>
</dbReference>
<dbReference type="GO" id="GO:0050664">
    <property type="term" value="F:oxidoreductase activity, acting on NAD(P)H, oxygen as acceptor"/>
    <property type="evidence" value="ECO:0007669"/>
    <property type="project" value="TreeGrafter"/>
</dbReference>
<dbReference type="CDD" id="cd05233">
    <property type="entry name" value="SDR_c"/>
    <property type="match status" value="1"/>
</dbReference>
<dbReference type="AlphaFoldDB" id="G7GYM0"/>
<dbReference type="PANTHER" id="PTHR43008:SF4">
    <property type="entry name" value="CHAIN DEHYDROGENASE, PUTATIVE (AFU_ORTHOLOGUE AFUA_4G08710)-RELATED"/>
    <property type="match status" value="1"/>
</dbReference>
<dbReference type="OrthoDB" id="5173603at2"/>
<comment type="caution">
    <text evidence="4">The sequence shown here is derived from an EMBL/GenBank/DDBJ whole genome shotgun (WGS) entry which is preliminary data.</text>
</comment>
<dbReference type="InterPro" id="IPR023985">
    <property type="entry name" value="SDR_subfam_1"/>
</dbReference>
<sequence>MADGLNGKVALITGAARGQGRSHALRLARDGADIIAIDICGEVENAGYPMATREELAETERLVAELGRRISTHVADVRDRTALQEAVATGIAALGRIDIVVANAGISPVGEQHPPVTWLGTVAVNLGGTINTLEATLPHLQAGGAIVCVSSMAAFMPGFESKEAGFGAHSKKAVARLVHDLARSLAPRDIRVNAVHPGNIDTPMVHNDGLYRLFRPDVENPTFDDVEGVFATLHNMPVALLPPEQISEAVAYLVSDGARYVTGQQLKVEAGALLKSLPSGVPD</sequence>
<dbReference type="Proteomes" id="UP000035088">
    <property type="component" value="Unassembled WGS sequence"/>
</dbReference>
<evidence type="ECO:0000256" key="2">
    <source>
        <dbReference type="ARBA" id="ARBA00023002"/>
    </source>
</evidence>
<gene>
    <name evidence="4" type="ORF">GOARA_015_00330</name>
</gene>
<dbReference type="EMBL" id="BAEE01000015">
    <property type="protein sequence ID" value="GAB08695.1"/>
    <property type="molecule type" value="Genomic_DNA"/>
</dbReference>
<dbReference type="STRING" id="1073574.GOARA_015_00330"/>
<keyword evidence="5" id="KW-1185">Reference proteome</keyword>
<evidence type="ECO:0000313" key="4">
    <source>
        <dbReference type="EMBL" id="GAB08695.1"/>
    </source>
</evidence>
<proteinExistence type="inferred from homology"/>
<name>G7GYM0_9ACTN</name>
<keyword evidence="2" id="KW-0560">Oxidoreductase</keyword>
<dbReference type="Pfam" id="PF13561">
    <property type="entry name" value="adh_short_C2"/>
    <property type="match status" value="1"/>
</dbReference>
<keyword evidence="3" id="KW-0520">NAD</keyword>
<dbReference type="PRINTS" id="PR00081">
    <property type="entry name" value="GDHRDH"/>
</dbReference>
<dbReference type="SUPFAM" id="SSF51735">
    <property type="entry name" value="NAD(P)-binding Rossmann-fold domains"/>
    <property type="match status" value="1"/>
</dbReference>